<name>A0A1M6BJU1_9ACTN</name>
<proteinExistence type="predicted"/>
<keyword evidence="4" id="KW-0472">Membrane</keyword>
<dbReference type="EMBL" id="FQZK01000001">
    <property type="protein sequence ID" value="SHI49050.1"/>
    <property type="molecule type" value="Genomic_DNA"/>
</dbReference>
<gene>
    <name evidence="6" type="ORF">SAMN05421803_101386</name>
</gene>
<dbReference type="OrthoDB" id="8670884at2"/>
<evidence type="ECO:0000256" key="3">
    <source>
        <dbReference type="ARBA" id="ARBA00022827"/>
    </source>
</evidence>
<feature type="domain" description="FAD-binding" evidence="5">
    <location>
        <begin position="6"/>
        <end position="360"/>
    </location>
</feature>
<protein>
    <submittedName>
        <fullName evidence="6">Putative polyketide hydroxylase</fullName>
    </submittedName>
</protein>
<keyword evidence="2" id="KW-0285">Flavoprotein</keyword>
<organism evidence="6 7">
    <name type="scientific">Nocardiopsis flavescens</name>
    <dbReference type="NCBI Taxonomy" id="758803"/>
    <lineage>
        <taxon>Bacteria</taxon>
        <taxon>Bacillati</taxon>
        <taxon>Actinomycetota</taxon>
        <taxon>Actinomycetes</taxon>
        <taxon>Streptosporangiales</taxon>
        <taxon>Nocardiopsidaceae</taxon>
        <taxon>Nocardiopsis</taxon>
    </lineage>
</organism>
<dbReference type="Pfam" id="PF01494">
    <property type="entry name" value="FAD_binding_3"/>
    <property type="match status" value="1"/>
</dbReference>
<evidence type="ECO:0000313" key="7">
    <source>
        <dbReference type="Proteomes" id="UP000184452"/>
    </source>
</evidence>
<dbReference type="SUPFAM" id="SSF51905">
    <property type="entry name" value="FAD/NAD(P)-binding domain"/>
    <property type="match status" value="1"/>
</dbReference>
<dbReference type="GO" id="GO:0016709">
    <property type="term" value="F:oxidoreductase activity, acting on paired donors, with incorporation or reduction of molecular oxygen, NAD(P)H as one donor, and incorporation of one atom of oxygen"/>
    <property type="evidence" value="ECO:0007669"/>
    <property type="project" value="UniProtKB-ARBA"/>
</dbReference>
<dbReference type="Gene3D" id="3.40.30.120">
    <property type="match status" value="1"/>
</dbReference>
<keyword evidence="3" id="KW-0274">FAD</keyword>
<dbReference type="GO" id="GO:0071949">
    <property type="term" value="F:FAD binding"/>
    <property type="evidence" value="ECO:0007669"/>
    <property type="project" value="InterPro"/>
</dbReference>
<reference evidence="6 7" key="1">
    <citation type="submission" date="2016-11" db="EMBL/GenBank/DDBJ databases">
        <authorList>
            <person name="Jaros S."/>
            <person name="Januszkiewicz K."/>
            <person name="Wedrychowicz H."/>
        </authorList>
    </citation>
    <scope>NUCLEOTIDE SEQUENCE [LARGE SCALE GENOMIC DNA]</scope>
    <source>
        <strain evidence="6 7">CGMCC 4.5723</strain>
    </source>
</reference>
<keyword evidence="4" id="KW-0812">Transmembrane</keyword>
<dbReference type="Pfam" id="PF21274">
    <property type="entry name" value="Rng_hyd_C"/>
    <property type="match status" value="1"/>
</dbReference>
<evidence type="ECO:0000259" key="5">
    <source>
        <dbReference type="Pfam" id="PF01494"/>
    </source>
</evidence>
<dbReference type="Proteomes" id="UP000184452">
    <property type="component" value="Unassembled WGS sequence"/>
</dbReference>
<keyword evidence="7" id="KW-1185">Reference proteome</keyword>
<dbReference type="PRINTS" id="PR00420">
    <property type="entry name" value="RNGMNOXGNASE"/>
</dbReference>
<dbReference type="InterPro" id="IPR036188">
    <property type="entry name" value="FAD/NAD-bd_sf"/>
</dbReference>
<dbReference type="InterPro" id="IPR050641">
    <property type="entry name" value="RIFMO-like"/>
</dbReference>
<evidence type="ECO:0000256" key="1">
    <source>
        <dbReference type="ARBA" id="ARBA00001974"/>
    </source>
</evidence>
<dbReference type="Gene3D" id="3.30.9.10">
    <property type="entry name" value="D-Amino Acid Oxidase, subunit A, domain 2"/>
    <property type="match status" value="1"/>
</dbReference>
<feature type="transmembrane region" description="Helical" evidence="4">
    <location>
        <begin position="6"/>
        <end position="26"/>
    </location>
</feature>
<sequence>MYEESTPVLIIGGGLVGLSASLFLSWRGVPSVLVERHPGTSVHPRAWGLYPRTLELLRAAGVEKEVMAESAGFAGHVLNGRVESLAGAEIAVGRIPEPDDVGAISPVERIVSLSQDRVEPILLERARRRGADVRFGTEVLDLDPGEDGVAVRVRDRATGRESVLRAGYVIAADGAHGATRERAGIGRRGRGVLRHQMSVLFDADLAGPLRGRRFAVCQVANDRVEGVLGHDDSLTRGTLIVTYRPERGESPGDFTEERCAGLVRAALGVPDARVGVRQILPWEMAALTAERFRWGRVFLAGDAAHLMPPVGGYGANCGVQDAYDLAWKLEAVTEGTAPPELLDTYDEERRPVAEATVRQAVARLAVRSGRRPAGPDLAEPLAVTFGYRYRSSTVRDGDGPAHGDGGEGADGFVHPALLSGRPGTRAPHLWVRVDGARVSTLDLFGPRPVLLAGSAGVERAGDLRALAERLGVPLDVYVLGRDVLAQDGADPHAAFGIGPQGMSLVRPDGFVSHRSPAGGLADSAVAGALARMLRRVPVDVPTGL</sequence>
<dbReference type="STRING" id="758803.SAMN05421803_101386"/>
<dbReference type="AlphaFoldDB" id="A0A1M6BJU1"/>
<evidence type="ECO:0000313" key="6">
    <source>
        <dbReference type="EMBL" id="SHI49050.1"/>
    </source>
</evidence>
<dbReference type="InterPro" id="IPR002938">
    <property type="entry name" value="FAD-bd"/>
</dbReference>
<dbReference type="PANTHER" id="PTHR43004">
    <property type="entry name" value="TRK SYSTEM POTASSIUM UPTAKE PROTEIN"/>
    <property type="match status" value="1"/>
</dbReference>
<dbReference type="PANTHER" id="PTHR43004:SF19">
    <property type="entry name" value="BINDING MONOOXYGENASE, PUTATIVE (JCVI)-RELATED"/>
    <property type="match status" value="1"/>
</dbReference>
<accession>A0A1M6BJU1</accession>
<dbReference type="Gene3D" id="3.50.50.60">
    <property type="entry name" value="FAD/NAD(P)-binding domain"/>
    <property type="match status" value="1"/>
</dbReference>
<dbReference type="RefSeq" id="WP_073374251.1">
    <property type="nucleotide sequence ID" value="NZ_FQZK01000001.1"/>
</dbReference>
<evidence type="ECO:0000256" key="2">
    <source>
        <dbReference type="ARBA" id="ARBA00022630"/>
    </source>
</evidence>
<comment type="cofactor">
    <cofactor evidence="1">
        <name>FAD</name>
        <dbReference type="ChEBI" id="CHEBI:57692"/>
    </cofactor>
</comment>
<keyword evidence="4" id="KW-1133">Transmembrane helix</keyword>
<evidence type="ECO:0000256" key="4">
    <source>
        <dbReference type="SAM" id="Phobius"/>
    </source>
</evidence>